<evidence type="ECO:0000256" key="1">
    <source>
        <dbReference type="ARBA" id="ARBA00022729"/>
    </source>
</evidence>
<sequence>MFFARSVVALLGCLCLGTHAANAQESLTFVSWGGSTQAAQQRAWTDPFSQATGITVKQAGPTDYAAFKAMVESGNVTWDVVDVEPDFALRAGREGLLEPMDFKQIAQRSIDPRFVTLYAVGSFYFSFVLGYNSDSVQQPTAGWSALFDTQNYPGKRSLYKWPSPGVLEMALLADGVAPEQLYPLDLDRAFGKLDSIKADIVWWDSGDESQRLLSSGEISLGMFWNGRVNALQQSGAPVGISWRQNLVTGDFLVIPRGAKNADAAKRFLGFASSPKAQADLAILTGYAPVNLESAALVPAVLADNLPSAHTDGQVTLDFKYWGKHGEAIAKRWYAWQQQ</sequence>
<dbReference type="eggNOG" id="COG0687">
    <property type="taxonomic scope" value="Bacteria"/>
</dbReference>
<evidence type="ECO:0000256" key="2">
    <source>
        <dbReference type="SAM" id="SignalP"/>
    </source>
</evidence>
<name>A0A0A1YQU7_9PSED</name>
<gene>
    <name evidence="3" type="ORF">TMS3_0106400</name>
</gene>
<dbReference type="OrthoDB" id="9815444at2"/>
<comment type="caution">
    <text evidence="3">The sequence shown here is derived from an EMBL/GenBank/DDBJ whole genome shotgun (WGS) entry which is preliminary data.</text>
</comment>
<accession>A0A0A1YQU7</accession>
<protein>
    <submittedName>
        <fullName evidence="3">ABC transporter substrate-binding protein</fullName>
    </submittedName>
</protein>
<keyword evidence="4" id="KW-1185">Reference proteome</keyword>
<dbReference type="RefSeq" id="WP_029866149.1">
    <property type="nucleotide sequence ID" value="NZ_AWSQ01000001.1"/>
</dbReference>
<evidence type="ECO:0000313" key="4">
    <source>
        <dbReference type="Proteomes" id="UP000030063"/>
    </source>
</evidence>
<dbReference type="EMBL" id="AWSQ01000001">
    <property type="protein sequence ID" value="KFX71553.1"/>
    <property type="molecule type" value="Genomic_DNA"/>
</dbReference>
<dbReference type="Pfam" id="PF13416">
    <property type="entry name" value="SBP_bac_8"/>
    <property type="match status" value="1"/>
</dbReference>
<reference evidence="3 4" key="1">
    <citation type="journal article" date="2014" name="Genome Announc.">
        <title>Draft Genome Sequence of Petroleum Oil-Degrading Marine Bacterium Pseudomonas taeanensis Strain MS-3, Isolated from a Crude Oil-Contaminated Seashore.</title>
        <authorList>
            <person name="Lee S.Y."/>
            <person name="Kim S.H."/>
            <person name="Lee D.G."/>
            <person name="Shin S."/>
            <person name="Yun S.H."/>
            <person name="Choi C.W."/>
            <person name="Chung Y.H."/>
            <person name="Choi J.S."/>
            <person name="Kahng H.Y."/>
            <person name="Kim S.I."/>
        </authorList>
    </citation>
    <scope>NUCLEOTIDE SEQUENCE [LARGE SCALE GENOMIC DNA]</scope>
    <source>
        <strain evidence="3 4">MS-3</strain>
    </source>
</reference>
<dbReference type="CDD" id="cd13589">
    <property type="entry name" value="PBP2_polyamine_RpCGA009"/>
    <property type="match status" value="1"/>
</dbReference>
<dbReference type="STRING" id="1395571.TMS3_0106400"/>
<feature type="chain" id="PRO_5001996417" evidence="2">
    <location>
        <begin position="21"/>
        <end position="338"/>
    </location>
</feature>
<dbReference type="PANTHER" id="PTHR30222:SF2">
    <property type="entry name" value="ABC TRANSPORTER SUBSTRATE-BINDING PROTEIN"/>
    <property type="match status" value="1"/>
</dbReference>
<dbReference type="AlphaFoldDB" id="A0A0A1YQU7"/>
<dbReference type="InterPro" id="IPR006059">
    <property type="entry name" value="SBP"/>
</dbReference>
<evidence type="ECO:0000313" key="3">
    <source>
        <dbReference type="EMBL" id="KFX71553.1"/>
    </source>
</evidence>
<feature type="signal peptide" evidence="2">
    <location>
        <begin position="1"/>
        <end position="20"/>
    </location>
</feature>
<dbReference type="Gene3D" id="3.40.190.10">
    <property type="entry name" value="Periplasmic binding protein-like II"/>
    <property type="match status" value="2"/>
</dbReference>
<keyword evidence="1 2" id="KW-0732">Signal</keyword>
<organism evidence="3 4">
    <name type="scientific">Pseudomonas taeanensis MS-3</name>
    <dbReference type="NCBI Taxonomy" id="1395571"/>
    <lineage>
        <taxon>Bacteria</taxon>
        <taxon>Pseudomonadati</taxon>
        <taxon>Pseudomonadota</taxon>
        <taxon>Gammaproteobacteria</taxon>
        <taxon>Pseudomonadales</taxon>
        <taxon>Pseudomonadaceae</taxon>
        <taxon>Pseudomonas</taxon>
    </lineage>
</organism>
<dbReference type="PANTHER" id="PTHR30222">
    <property type="entry name" value="SPERMIDINE/PUTRESCINE-BINDING PERIPLASMIC PROTEIN"/>
    <property type="match status" value="1"/>
</dbReference>
<dbReference type="Proteomes" id="UP000030063">
    <property type="component" value="Unassembled WGS sequence"/>
</dbReference>
<dbReference type="SUPFAM" id="SSF53850">
    <property type="entry name" value="Periplasmic binding protein-like II"/>
    <property type="match status" value="1"/>
</dbReference>
<proteinExistence type="predicted"/>